<keyword evidence="1" id="KW-0677">Repeat</keyword>
<gene>
    <name evidence="5" type="ORF">PAUS00366_LOCUS16979</name>
</gene>
<name>A0A7S4AR96_9STRA</name>
<dbReference type="Pfam" id="PF13424">
    <property type="entry name" value="TPR_12"/>
    <property type="match status" value="2"/>
</dbReference>
<keyword evidence="2 3" id="KW-0802">TPR repeat</keyword>
<dbReference type="Pfam" id="PF13374">
    <property type="entry name" value="TPR_10"/>
    <property type="match status" value="1"/>
</dbReference>
<evidence type="ECO:0008006" key="6">
    <source>
        <dbReference type="Google" id="ProtNLM"/>
    </source>
</evidence>
<dbReference type="PANTHER" id="PTHR45641:SF19">
    <property type="entry name" value="NEPHROCYSTIN-3"/>
    <property type="match status" value="1"/>
</dbReference>
<feature type="repeat" description="TPR" evidence="3">
    <location>
        <begin position="141"/>
        <end position="174"/>
    </location>
</feature>
<feature type="region of interest" description="Disordered" evidence="4">
    <location>
        <begin position="384"/>
        <end position="407"/>
    </location>
</feature>
<dbReference type="InterPro" id="IPR011990">
    <property type="entry name" value="TPR-like_helical_dom_sf"/>
</dbReference>
<evidence type="ECO:0000256" key="1">
    <source>
        <dbReference type="ARBA" id="ARBA00022737"/>
    </source>
</evidence>
<evidence type="ECO:0000313" key="5">
    <source>
        <dbReference type="EMBL" id="CAE0724223.1"/>
    </source>
</evidence>
<evidence type="ECO:0000256" key="2">
    <source>
        <dbReference type="ARBA" id="ARBA00022803"/>
    </source>
</evidence>
<dbReference type="Gene3D" id="1.25.40.10">
    <property type="entry name" value="Tetratricopeptide repeat domain"/>
    <property type="match status" value="2"/>
</dbReference>
<dbReference type="PROSITE" id="PS50005">
    <property type="entry name" value="TPR"/>
    <property type="match status" value="1"/>
</dbReference>
<feature type="compositionally biased region" description="Low complexity" evidence="4">
    <location>
        <begin position="57"/>
        <end position="73"/>
    </location>
</feature>
<protein>
    <recommendedName>
        <fullName evidence="6">MalT-like TPR region domain-containing protein</fullName>
    </recommendedName>
</protein>
<dbReference type="SMART" id="SM00028">
    <property type="entry name" value="TPR"/>
    <property type="match status" value="5"/>
</dbReference>
<feature type="region of interest" description="Disordered" evidence="4">
    <location>
        <begin position="43"/>
        <end position="80"/>
    </location>
</feature>
<dbReference type="AlphaFoldDB" id="A0A7S4AR96"/>
<accession>A0A7S4AR96</accession>
<dbReference type="EMBL" id="HBIX01024567">
    <property type="protein sequence ID" value="CAE0724223.1"/>
    <property type="molecule type" value="Transcribed_RNA"/>
</dbReference>
<dbReference type="SUPFAM" id="SSF48452">
    <property type="entry name" value="TPR-like"/>
    <property type="match status" value="1"/>
</dbReference>
<proteinExistence type="predicted"/>
<dbReference type="InterPro" id="IPR019734">
    <property type="entry name" value="TPR_rpt"/>
</dbReference>
<evidence type="ECO:0000256" key="3">
    <source>
        <dbReference type="PROSITE-ProRule" id="PRU00339"/>
    </source>
</evidence>
<reference evidence="5" key="1">
    <citation type="submission" date="2021-01" db="EMBL/GenBank/DDBJ databases">
        <authorList>
            <person name="Corre E."/>
            <person name="Pelletier E."/>
            <person name="Niang G."/>
            <person name="Scheremetjew M."/>
            <person name="Finn R."/>
            <person name="Kale V."/>
            <person name="Holt S."/>
            <person name="Cochrane G."/>
            <person name="Meng A."/>
            <person name="Brown T."/>
            <person name="Cohen L."/>
        </authorList>
    </citation>
    <scope>NUCLEOTIDE SEQUENCE</scope>
    <source>
        <strain evidence="5">10249 10 AB</strain>
    </source>
</reference>
<dbReference type="PANTHER" id="PTHR45641">
    <property type="entry name" value="TETRATRICOPEPTIDE REPEAT PROTEIN (AFU_ORTHOLOGUE AFUA_6G03870)"/>
    <property type="match status" value="1"/>
</dbReference>
<organism evidence="5">
    <name type="scientific">Pseudo-nitzschia australis</name>
    <dbReference type="NCBI Taxonomy" id="44445"/>
    <lineage>
        <taxon>Eukaryota</taxon>
        <taxon>Sar</taxon>
        <taxon>Stramenopiles</taxon>
        <taxon>Ochrophyta</taxon>
        <taxon>Bacillariophyta</taxon>
        <taxon>Bacillariophyceae</taxon>
        <taxon>Bacillariophycidae</taxon>
        <taxon>Bacillariales</taxon>
        <taxon>Bacillariaceae</taxon>
        <taxon>Pseudo-nitzschia</taxon>
    </lineage>
</organism>
<sequence>MVIPPKTTLVGDDGDTSHCNYRAPTVKLQHTDFKSHKTKVTITTPTSQTTPDQIIYPHPHSSFSSSDHSYSEPTESETGIQMSESDFTTNTTTTSTTILFLVKEGIEFYKNEQYANALKSFNTVLKSQMLCKAEIDNPLVAQTLANIGCVYLRQDRHQHAVESLEKSMEMMRRLRTNNVPEKNVHTPSNEFSLAGVLNNMGTAKSLQGDYEASLGYYWEALRDAIAQDGASNKKDVANAFFNIGRVSIFQKYYSVASSTLNESLRLEKELYGDRSIEIFDTLNLIGFVQFSTEALDEAVITFTEALSVATTKHGSVHEKVAVSLLNVGMVLEKEGDLNEALRCFSTAQQICERCGLNEDDCTMRAAIRSANEIRRELSLVQRARSSSPSYESENKNTETSAATTGPAESSLLFQSKLKSHLHKETPRVIINKYNPRSKFREDEMNTAYSTRFNDGNYKLERFITEYREDPFWELDDSSMVEETRES</sequence>
<evidence type="ECO:0000256" key="4">
    <source>
        <dbReference type="SAM" id="MobiDB-lite"/>
    </source>
</evidence>